<dbReference type="AlphaFoldDB" id="A0A1N6N8G2"/>
<keyword evidence="3 6" id="KW-0812">Transmembrane</keyword>
<dbReference type="Pfam" id="PF01810">
    <property type="entry name" value="LysE"/>
    <property type="match status" value="1"/>
</dbReference>
<gene>
    <name evidence="7" type="ORF">SAMN05421641_101182</name>
</gene>
<feature type="transmembrane region" description="Helical" evidence="6">
    <location>
        <begin position="96"/>
        <end position="120"/>
    </location>
</feature>
<organism evidence="7 8">
    <name type="scientific">Paracoccus thiocyanatus</name>
    <dbReference type="NCBI Taxonomy" id="34006"/>
    <lineage>
        <taxon>Bacteria</taxon>
        <taxon>Pseudomonadati</taxon>
        <taxon>Pseudomonadota</taxon>
        <taxon>Alphaproteobacteria</taxon>
        <taxon>Rhodobacterales</taxon>
        <taxon>Paracoccaceae</taxon>
        <taxon>Paracoccus</taxon>
    </lineage>
</organism>
<feature type="transmembrane region" description="Helical" evidence="6">
    <location>
        <begin position="35"/>
        <end position="57"/>
    </location>
</feature>
<evidence type="ECO:0000256" key="4">
    <source>
        <dbReference type="ARBA" id="ARBA00022989"/>
    </source>
</evidence>
<evidence type="ECO:0000256" key="6">
    <source>
        <dbReference type="SAM" id="Phobius"/>
    </source>
</evidence>
<comment type="subcellular location">
    <subcellularLocation>
        <location evidence="1">Cell membrane</location>
        <topology evidence="1">Multi-pass membrane protein</topology>
    </subcellularLocation>
</comment>
<evidence type="ECO:0000313" key="8">
    <source>
        <dbReference type="Proteomes" id="UP000323956"/>
    </source>
</evidence>
<dbReference type="PANTHER" id="PTHR30086">
    <property type="entry name" value="ARGININE EXPORTER PROTEIN ARGO"/>
    <property type="match status" value="1"/>
</dbReference>
<dbReference type="GO" id="GO:0005886">
    <property type="term" value="C:plasma membrane"/>
    <property type="evidence" value="ECO:0007669"/>
    <property type="project" value="UniProtKB-SubCell"/>
</dbReference>
<dbReference type="Proteomes" id="UP000323956">
    <property type="component" value="Unassembled WGS sequence"/>
</dbReference>
<dbReference type="InterPro" id="IPR001123">
    <property type="entry name" value="LeuE-type"/>
</dbReference>
<keyword evidence="5 6" id="KW-0472">Membrane</keyword>
<reference evidence="7 8" key="1">
    <citation type="submission" date="2017-01" db="EMBL/GenBank/DDBJ databases">
        <authorList>
            <person name="Varghese N."/>
            <person name="Submissions S."/>
        </authorList>
    </citation>
    <scope>NUCLEOTIDE SEQUENCE [LARGE SCALE GENOMIC DNA]</scope>
    <source>
        <strain evidence="7 8">ATCC 700171</strain>
    </source>
</reference>
<keyword evidence="4 6" id="KW-1133">Transmembrane helix</keyword>
<evidence type="ECO:0000313" key="7">
    <source>
        <dbReference type="EMBL" id="SIP88345.1"/>
    </source>
</evidence>
<evidence type="ECO:0000256" key="2">
    <source>
        <dbReference type="ARBA" id="ARBA00022475"/>
    </source>
</evidence>
<keyword evidence="2" id="KW-1003">Cell membrane</keyword>
<dbReference type="GO" id="GO:0015171">
    <property type="term" value="F:amino acid transmembrane transporter activity"/>
    <property type="evidence" value="ECO:0007669"/>
    <property type="project" value="TreeGrafter"/>
</dbReference>
<sequence>MHAYFAGLGTALSLIVAIGAQNAFVLKQGLMRRHVLAVCAFCAISDAILISAGVMGAGAVAAAAPWFLGVMRWGGAGFLLIYGARSFRAAWRGGAVLQAGPGGGAGLGATLAVLAGLTWLNPHVWLDTVVLIGSVSAGWESRGVFAAGAVSGSVLFFFALGYGARWLTPLFARPLAWRVLDGLVGLVMWSIALGLVLGG</sequence>
<feature type="transmembrane region" description="Helical" evidence="6">
    <location>
        <begin position="144"/>
        <end position="163"/>
    </location>
</feature>
<dbReference type="RefSeq" id="WP_149763555.1">
    <property type="nucleotide sequence ID" value="NZ_FTMK01000001.1"/>
</dbReference>
<proteinExistence type="predicted"/>
<dbReference type="OrthoDB" id="5638726at2"/>
<feature type="transmembrane region" description="Helical" evidence="6">
    <location>
        <begin position="6"/>
        <end position="26"/>
    </location>
</feature>
<evidence type="ECO:0000256" key="1">
    <source>
        <dbReference type="ARBA" id="ARBA00004651"/>
    </source>
</evidence>
<protein>
    <submittedName>
        <fullName evidence="7">L-lysine exporter family protein LysE/ArgO</fullName>
    </submittedName>
</protein>
<feature type="transmembrane region" description="Helical" evidence="6">
    <location>
        <begin position="175"/>
        <end position="197"/>
    </location>
</feature>
<accession>A0A1N6N8G2</accession>
<evidence type="ECO:0000256" key="5">
    <source>
        <dbReference type="ARBA" id="ARBA00023136"/>
    </source>
</evidence>
<name>A0A1N6N8G2_9RHOB</name>
<evidence type="ECO:0000256" key="3">
    <source>
        <dbReference type="ARBA" id="ARBA00022692"/>
    </source>
</evidence>
<feature type="transmembrane region" description="Helical" evidence="6">
    <location>
        <begin position="63"/>
        <end position="84"/>
    </location>
</feature>
<dbReference type="EMBL" id="FTMK01000001">
    <property type="protein sequence ID" value="SIP88345.1"/>
    <property type="molecule type" value="Genomic_DNA"/>
</dbReference>
<dbReference type="PANTHER" id="PTHR30086:SF20">
    <property type="entry name" value="ARGININE EXPORTER PROTEIN ARGO-RELATED"/>
    <property type="match status" value="1"/>
</dbReference>